<organism evidence="2 3">
    <name type="scientific">Breoghania corrubedonensis</name>
    <dbReference type="NCBI Taxonomy" id="665038"/>
    <lineage>
        <taxon>Bacteria</taxon>
        <taxon>Pseudomonadati</taxon>
        <taxon>Pseudomonadota</taxon>
        <taxon>Alphaproteobacteria</taxon>
        <taxon>Hyphomicrobiales</taxon>
        <taxon>Stappiaceae</taxon>
        <taxon>Breoghania</taxon>
    </lineage>
</organism>
<name>A0A2T5VBC3_9HYPH</name>
<dbReference type="SUPFAM" id="SSF81585">
    <property type="entry name" value="PsbU/PolX domain-like"/>
    <property type="match status" value="1"/>
</dbReference>
<dbReference type="InterPro" id="IPR049179">
    <property type="entry name" value="T2SSK_SAM-like_2nd"/>
</dbReference>
<protein>
    <submittedName>
        <fullName evidence="2">General secretion pathway protein K</fullName>
    </submittedName>
</protein>
<accession>A0A2T5VBC3</accession>
<dbReference type="Gene3D" id="1.10.150.320">
    <property type="entry name" value="Photosystem II 12 kDa extrinsic protein"/>
    <property type="match status" value="1"/>
</dbReference>
<keyword evidence="3" id="KW-1185">Reference proteome</keyword>
<feature type="domain" description="T2SS protein K second SAM-like" evidence="1">
    <location>
        <begin position="86"/>
        <end position="150"/>
    </location>
</feature>
<dbReference type="EMBL" id="QAYG01000003">
    <property type="protein sequence ID" value="PTW61049.1"/>
    <property type="molecule type" value="Genomic_DNA"/>
</dbReference>
<dbReference type="OrthoDB" id="8084719at2"/>
<sequence>MLASILAGFASVVQNRTARIAREVHAAAGARAADGGIGIAVAALLAGAAEAEDTPGRNAQDGTPFSCRFAEGIMLVITMQDVAGRLDLNTASRELLLAVLDGAMKPDAASRLIAAIMSRRNDDQFRTVEELAQLPGVDRALYERLRSGLTVHSGRAALDKRSTPPDLRGQLARAGIADDIAYASSPDGRKFAVSVLARTGPGRGYLIETTIEIRPGRMPVYRALSWNGHIVRADNATSPYAEWLSEPRRTRDQSPCTST</sequence>
<evidence type="ECO:0000313" key="3">
    <source>
        <dbReference type="Proteomes" id="UP000244081"/>
    </source>
</evidence>
<dbReference type="Pfam" id="PF03934">
    <property type="entry name" value="T2SSK"/>
    <property type="match status" value="1"/>
</dbReference>
<evidence type="ECO:0000259" key="1">
    <source>
        <dbReference type="Pfam" id="PF03934"/>
    </source>
</evidence>
<reference evidence="2 3" key="1">
    <citation type="submission" date="2018-04" db="EMBL/GenBank/DDBJ databases">
        <title>Genomic Encyclopedia of Archaeal and Bacterial Type Strains, Phase II (KMG-II): from individual species to whole genera.</title>
        <authorList>
            <person name="Goeker M."/>
        </authorList>
    </citation>
    <scope>NUCLEOTIDE SEQUENCE [LARGE SCALE GENOMIC DNA]</scope>
    <source>
        <strain evidence="2 3">DSM 23382</strain>
    </source>
</reference>
<comment type="caution">
    <text evidence="2">The sequence shown here is derived from an EMBL/GenBank/DDBJ whole genome shotgun (WGS) entry which is preliminary data.</text>
</comment>
<dbReference type="RefSeq" id="WP_146177385.1">
    <property type="nucleotide sequence ID" value="NZ_QAYG01000003.1"/>
</dbReference>
<dbReference type="Proteomes" id="UP000244081">
    <property type="component" value="Unassembled WGS sequence"/>
</dbReference>
<dbReference type="AlphaFoldDB" id="A0A2T5VBC3"/>
<evidence type="ECO:0000313" key="2">
    <source>
        <dbReference type="EMBL" id="PTW61049.1"/>
    </source>
</evidence>
<proteinExistence type="predicted"/>
<gene>
    <name evidence="2" type="ORF">C8N35_103231</name>
</gene>